<dbReference type="EMBL" id="JABEZZ010077623">
    <property type="protein sequence ID" value="MBA0603819.1"/>
    <property type="molecule type" value="Genomic_DNA"/>
</dbReference>
<accession>A0A7J8QQJ1</accession>
<gene>
    <name evidence="1" type="ORF">Gorai_001951</name>
</gene>
<dbReference type="AlphaFoldDB" id="A0A7J8QQJ1"/>
<organism evidence="1 2">
    <name type="scientific">Gossypium raimondii</name>
    <name type="common">Peruvian cotton</name>
    <name type="synonym">Gossypium klotzschianum subsp. raimondii</name>
    <dbReference type="NCBI Taxonomy" id="29730"/>
    <lineage>
        <taxon>Eukaryota</taxon>
        <taxon>Viridiplantae</taxon>
        <taxon>Streptophyta</taxon>
        <taxon>Embryophyta</taxon>
        <taxon>Tracheophyta</taxon>
        <taxon>Spermatophyta</taxon>
        <taxon>Magnoliopsida</taxon>
        <taxon>eudicotyledons</taxon>
        <taxon>Gunneridae</taxon>
        <taxon>Pentapetalae</taxon>
        <taxon>rosids</taxon>
        <taxon>malvids</taxon>
        <taxon>Malvales</taxon>
        <taxon>Malvaceae</taxon>
        <taxon>Malvoideae</taxon>
        <taxon>Gossypium</taxon>
    </lineage>
</organism>
<evidence type="ECO:0000313" key="1">
    <source>
        <dbReference type="EMBL" id="MBA0603819.1"/>
    </source>
</evidence>
<dbReference type="Proteomes" id="UP000593578">
    <property type="component" value="Unassembled WGS sequence"/>
</dbReference>
<proteinExistence type="predicted"/>
<name>A0A7J8QQJ1_GOSRA</name>
<protein>
    <submittedName>
        <fullName evidence="1">Uncharacterized protein</fullName>
    </submittedName>
</protein>
<evidence type="ECO:0000313" key="2">
    <source>
        <dbReference type="Proteomes" id="UP000593578"/>
    </source>
</evidence>
<sequence length="18" mass="2154">MPVSLELWLQHLLDFQLA</sequence>
<reference evidence="1 2" key="1">
    <citation type="journal article" date="2019" name="Genome Biol. Evol.">
        <title>Insights into the evolution of the New World diploid cottons (Gossypium, subgenus Houzingenia) based on genome sequencing.</title>
        <authorList>
            <person name="Grover C.E."/>
            <person name="Arick M.A. 2nd"/>
            <person name="Thrash A."/>
            <person name="Conover J.L."/>
            <person name="Sanders W.S."/>
            <person name="Peterson D.G."/>
            <person name="Frelichowski J.E."/>
            <person name="Scheffler J.A."/>
            <person name="Scheffler B.E."/>
            <person name="Wendel J.F."/>
        </authorList>
    </citation>
    <scope>NUCLEOTIDE SEQUENCE [LARGE SCALE GENOMIC DNA]</scope>
    <source>
        <strain evidence="1">8</strain>
        <tissue evidence="1">Leaf</tissue>
    </source>
</reference>
<comment type="caution">
    <text evidence="1">The sequence shown here is derived from an EMBL/GenBank/DDBJ whole genome shotgun (WGS) entry which is preliminary data.</text>
</comment>